<evidence type="ECO:0000256" key="1">
    <source>
        <dbReference type="ARBA" id="ARBA00011065"/>
    </source>
</evidence>
<evidence type="ECO:0000313" key="9">
    <source>
        <dbReference type="Proteomes" id="UP000078387"/>
    </source>
</evidence>
<dbReference type="GO" id="GO:0004725">
    <property type="term" value="F:protein tyrosine phosphatase activity"/>
    <property type="evidence" value="ECO:0007669"/>
    <property type="project" value="UniProtKB-EC"/>
</dbReference>
<dbReference type="SMART" id="SM00450">
    <property type="entry name" value="RHOD"/>
    <property type="match status" value="1"/>
</dbReference>
<dbReference type="FunFam" id="3.40.250.10:FF:000107">
    <property type="entry name" value="Rodhanase family domain containing protein"/>
    <property type="match status" value="1"/>
</dbReference>
<evidence type="ECO:0000259" key="7">
    <source>
        <dbReference type="PROSITE" id="PS50206"/>
    </source>
</evidence>
<name>A0A5K1URB7_ENTHI</name>
<organism evidence="8 9">
    <name type="scientific">Entamoeba histolytica</name>
    <dbReference type="NCBI Taxonomy" id="5759"/>
    <lineage>
        <taxon>Eukaryota</taxon>
        <taxon>Amoebozoa</taxon>
        <taxon>Evosea</taxon>
        <taxon>Archamoebae</taxon>
        <taxon>Mastigamoebida</taxon>
        <taxon>Entamoebidae</taxon>
        <taxon>Entamoeba</taxon>
    </lineage>
</organism>
<dbReference type="EC" id="3.1.3.48" evidence="2"/>
<keyword evidence="6" id="KW-0131">Cell cycle</keyword>
<dbReference type="VEuPathDB" id="AmoebaDB:EHI8A_101850"/>
<evidence type="ECO:0000313" key="8">
    <source>
        <dbReference type="EMBL" id="GAT97431.1"/>
    </source>
</evidence>
<dbReference type="PRINTS" id="PR00716">
    <property type="entry name" value="MPIPHPHTASE"/>
</dbReference>
<keyword evidence="3" id="KW-0132">Cell division</keyword>
<dbReference type="VEuPathDB" id="AmoebaDB:KM1_174530"/>
<sequence>MIRGFETRTSEPSPLFRSVELTSSEPQTTQVTPQKSDNSINYFGFNYSNPQRISLVRSQSAILTDEIIRPIIPVRNSHPCSTGKVSIKSFSRIGFKTLSPYELNQMINSSKLDELFIIDVRYPYEYNGGHVRSSMNISTETALYKELNKLFEINYSKKIILIAYCEFSKTRAPNLLKELRHTIRNKLIDIFLVEGGYERIFEEFPSLCEGGYVQMNDPQYFDEFIYYSKIHSQSTTRHSAVRKHFLQGKTLSF</sequence>
<comment type="caution">
    <text evidence="8">The sequence shown here is derived from an EMBL/GenBank/DDBJ whole genome shotgun (WGS) entry which is preliminary data.</text>
</comment>
<keyword evidence="5" id="KW-0904">Protein phosphatase</keyword>
<dbReference type="GO" id="GO:0000086">
    <property type="term" value="P:G2/M transition of mitotic cell cycle"/>
    <property type="evidence" value="ECO:0007669"/>
    <property type="project" value="TreeGrafter"/>
</dbReference>
<dbReference type="AlphaFoldDB" id="A0A5K1URB7"/>
<keyword evidence="4" id="KW-0378">Hydrolase</keyword>
<dbReference type="EMBL" id="BDEQ01000001">
    <property type="protein sequence ID" value="GAT97431.1"/>
    <property type="molecule type" value="Genomic_DNA"/>
</dbReference>
<dbReference type="InterPro" id="IPR000751">
    <property type="entry name" value="MPI_Phosphatase"/>
</dbReference>
<dbReference type="Proteomes" id="UP000078387">
    <property type="component" value="Unassembled WGS sequence"/>
</dbReference>
<dbReference type="PROSITE" id="PS50206">
    <property type="entry name" value="RHODANESE_3"/>
    <property type="match status" value="1"/>
</dbReference>
<dbReference type="InterPro" id="IPR036873">
    <property type="entry name" value="Rhodanese-like_dom_sf"/>
</dbReference>
<dbReference type="SUPFAM" id="SSF52821">
    <property type="entry name" value="Rhodanese/Cell cycle control phosphatase"/>
    <property type="match status" value="1"/>
</dbReference>
<dbReference type="Gene3D" id="3.40.250.10">
    <property type="entry name" value="Rhodanese-like domain"/>
    <property type="match status" value="1"/>
</dbReference>
<dbReference type="GO" id="GO:0110032">
    <property type="term" value="P:positive regulation of G2/MI transition of meiotic cell cycle"/>
    <property type="evidence" value="ECO:0007669"/>
    <property type="project" value="TreeGrafter"/>
</dbReference>
<evidence type="ECO:0000256" key="3">
    <source>
        <dbReference type="ARBA" id="ARBA00022618"/>
    </source>
</evidence>
<evidence type="ECO:0000256" key="6">
    <source>
        <dbReference type="ARBA" id="ARBA00023306"/>
    </source>
</evidence>
<reference evidence="8 9" key="1">
    <citation type="submission" date="2016-05" db="EMBL/GenBank/DDBJ databases">
        <title>First whole genome sequencing of Entamoeba histolytica HM1:IMSS-clone-6.</title>
        <authorList>
            <person name="Mukherjee Avik.K."/>
            <person name="Izumyama S."/>
            <person name="Nakada-Tsukui K."/>
            <person name="Nozaki T."/>
        </authorList>
    </citation>
    <scope>NUCLEOTIDE SEQUENCE [LARGE SCALE GENOMIC DNA]</scope>
    <source>
        <strain evidence="8 9">HM1:IMSS clone 6</strain>
    </source>
</reference>
<dbReference type="VEuPathDB" id="AmoebaDB:EHI5A_130750"/>
<protein>
    <recommendedName>
        <fullName evidence="2">protein-tyrosine-phosphatase</fullName>
        <ecNumber evidence="2">3.1.3.48</ecNumber>
    </recommendedName>
</protein>
<dbReference type="GO" id="GO:0005634">
    <property type="term" value="C:nucleus"/>
    <property type="evidence" value="ECO:0007669"/>
    <property type="project" value="TreeGrafter"/>
</dbReference>
<dbReference type="GO" id="GO:0010971">
    <property type="term" value="P:positive regulation of G2/M transition of mitotic cell cycle"/>
    <property type="evidence" value="ECO:0007669"/>
    <property type="project" value="TreeGrafter"/>
</dbReference>
<dbReference type="PANTHER" id="PTHR10828">
    <property type="entry name" value="M-PHASE INDUCER PHOSPHATASE DUAL SPECIFICITY PHOSPHATASE CDC25"/>
    <property type="match status" value="1"/>
</dbReference>
<gene>
    <name evidence="8" type="ORF">CL6EHI_007340</name>
</gene>
<dbReference type="OMA" id="YSHSTTH"/>
<dbReference type="PANTHER" id="PTHR10828:SF17">
    <property type="entry name" value="PROTEIN-TYROSINE-PHOSPHATASE"/>
    <property type="match status" value="1"/>
</dbReference>
<accession>A0A5K1URB7</accession>
<dbReference type="GO" id="GO:0005737">
    <property type="term" value="C:cytoplasm"/>
    <property type="evidence" value="ECO:0007669"/>
    <property type="project" value="TreeGrafter"/>
</dbReference>
<comment type="similarity">
    <text evidence="1">Belongs to the MPI phosphatase family.</text>
</comment>
<evidence type="ECO:0000256" key="2">
    <source>
        <dbReference type="ARBA" id="ARBA00013064"/>
    </source>
</evidence>
<dbReference type="InterPro" id="IPR001763">
    <property type="entry name" value="Rhodanese-like_dom"/>
</dbReference>
<dbReference type="VEuPathDB" id="AmoebaDB:EHI7A_097150"/>
<evidence type="ECO:0000256" key="5">
    <source>
        <dbReference type="ARBA" id="ARBA00022912"/>
    </source>
</evidence>
<evidence type="ECO:0000256" key="4">
    <source>
        <dbReference type="ARBA" id="ARBA00022801"/>
    </source>
</evidence>
<dbReference type="VEuPathDB" id="AmoebaDB:EHI_007340"/>
<proteinExistence type="inferred from homology"/>
<dbReference type="GO" id="GO:0051301">
    <property type="term" value="P:cell division"/>
    <property type="evidence" value="ECO:0007669"/>
    <property type="project" value="UniProtKB-KW"/>
</dbReference>
<feature type="domain" description="Rhodanese" evidence="7">
    <location>
        <begin position="111"/>
        <end position="209"/>
    </location>
</feature>
<dbReference type="Pfam" id="PF00581">
    <property type="entry name" value="Rhodanese"/>
    <property type="match status" value="1"/>
</dbReference>